<keyword evidence="5" id="KW-0547">Nucleotide-binding</keyword>
<evidence type="ECO:0000256" key="3">
    <source>
        <dbReference type="ARBA" id="ARBA00022553"/>
    </source>
</evidence>
<dbReference type="InterPro" id="IPR011123">
    <property type="entry name" value="Y_Y_Y"/>
</dbReference>
<dbReference type="Pfam" id="PF07730">
    <property type="entry name" value="HisKA_3"/>
    <property type="match status" value="1"/>
</dbReference>
<reference evidence="11 12" key="1">
    <citation type="submission" date="2020-10" db="EMBL/GenBank/DDBJ databases">
        <title>Connecting structure to function with the recovery of over 1000 high-quality activated sludge metagenome-assembled genomes encoding full-length rRNA genes using long-read sequencing.</title>
        <authorList>
            <person name="Singleton C.M."/>
            <person name="Petriglieri F."/>
            <person name="Kristensen J.M."/>
            <person name="Kirkegaard R.H."/>
            <person name="Michaelsen T.Y."/>
            <person name="Andersen M.H."/>
            <person name="Karst S.M."/>
            <person name="Dueholm M.S."/>
            <person name="Nielsen P.H."/>
            <person name="Albertsen M."/>
        </authorList>
    </citation>
    <scope>NUCLEOTIDE SEQUENCE [LARGE SCALE GENOMIC DNA]</scope>
    <source>
        <strain evidence="11">Ribe_18-Q3-R11-54_MAXAC.273</strain>
    </source>
</reference>
<keyword evidence="9" id="KW-0472">Membrane</keyword>
<dbReference type="Proteomes" id="UP000808337">
    <property type="component" value="Unassembled WGS sequence"/>
</dbReference>
<evidence type="ECO:0000256" key="1">
    <source>
        <dbReference type="ARBA" id="ARBA00000085"/>
    </source>
</evidence>
<dbReference type="InterPro" id="IPR011110">
    <property type="entry name" value="Reg_prop"/>
</dbReference>
<dbReference type="AlphaFoldDB" id="A0A9D7SSI2"/>
<dbReference type="Pfam" id="PF02518">
    <property type="entry name" value="HATPase_c"/>
    <property type="match status" value="1"/>
</dbReference>
<evidence type="ECO:0000256" key="4">
    <source>
        <dbReference type="ARBA" id="ARBA00022679"/>
    </source>
</evidence>
<keyword evidence="6" id="KW-0418">Kinase</keyword>
<comment type="caution">
    <text evidence="11">The sequence shown here is derived from an EMBL/GenBank/DDBJ whole genome shotgun (WGS) entry which is preliminary data.</text>
</comment>
<dbReference type="SUPFAM" id="SSF63829">
    <property type="entry name" value="Calcium-dependent phosphotriesterase"/>
    <property type="match status" value="1"/>
</dbReference>
<dbReference type="PANTHER" id="PTHR24421">
    <property type="entry name" value="NITRATE/NITRITE SENSOR PROTEIN NARX-RELATED"/>
    <property type="match status" value="1"/>
</dbReference>
<evidence type="ECO:0000259" key="10">
    <source>
        <dbReference type="SMART" id="SM00387"/>
    </source>
</evidence>
<dbReference type="Pfam" id="PF07494">
    <property type="entry name" value="Reg_prop"/>
    <property type="match status" value="1"/>
</dbReference>
<evidence type="ECO:0000256" key="9">
    <source>
        <dbReference type="SAM" id="Phobius"/>
    </source>
</evidence>
<evidence type="ECO:0000256" key="8">
    <source>
        <dbReference type="ARBA" id="ARBA00023012"/>
    </source>
</evidence>
<dbReference type="InterPro" id="IPR036890">
    <property type="entry name" value="HATPase_C_sf"/>
</dbReference>
<comment type="catalytic activity">
    <reaction evidence="1">
        <text>ATP + protein L-histidine = ADP + protein N-phospho-L-histidine.</text>
        <dbReference type="EC" id="2.7.13.3"/>
    </reaction>
</comment>
<keyword evidence="9" id="KW-0812">Transmembrane</keyword>
<dbReference type="EC" id="2.7.13.3" evidence="2"/>
<dbReference type="InterPro" id="IPR015943">
    <property type="entry name" value="WD40/YVTN_repeat-like_dom_sf"/>
</dbReference>
<dbReference type="SMART" id="SM00387">
    <property type="entry name" value="HATPase_c"/>
    <property type="match status" value="1"/>
</dbReference>
<dbReference type="CDD" id="cd16917">
    <property type="entry name" value="HATPase_UhpB-NarQ-NarX-like"/>
    <property type="match status" value="1"/>
</dbReference>
<proteinExistence type="predicted"/>
<keyword evidence="7" id="KW-0067">ATP-binding</keyword>
<evidence type="ECO:0000313" key="11">
    <source>
        <dbReference type="EMBL" id="MBK9982515.1"/>
    </source>
</evidence>
<dbReference type="PANTHER" id="PTHR24421:SF10">
    <property type="entry name" value="NITRATE_NITRITE SENSOR PROTEIN NARQ"/>
    <property type="match status" value="1"/>
</dbReference>
<protein>
    <recommendedName>
        <fullName evidence="2">histidine kinase</fullName>
        <ecNumber evidence="2">2.7.13.3</ecNumber>
    </recommendedName>
</protein>
<evidence type="ECO:0000256" key="2">
    <source>
        <dbReference type="ARBA" id="ARBA00012438"/>
    </source>
</evidence>
<keyword evidence="8" id="KW-0902">Two-component regulatory system</keyword>
<feature type="domain" description="Histidine kinase/HSP90-like ATPase" evidence="10">
    <location>
        <begin position="851"/>
        <end position="941"/>
    </location>
</feature>
<dbReference type="InterPro" id="IPR011712">
    <property type="entry name" value="Sig_transdc_His_kin_sub3_dim/P"/>
</dbReference>
<dbReference type="GO" id="GO:0000155">
    <property type="term" value="F:phosphorelay sensor kinase activity"/>
    <property type="evidence" value="ECO:0007669"/>
    <property type="project" value="InterPro"/>
</dbReference>
<keyword evidence="9" id="KW-1133">Transmembrane helix</keyword>
<dbReference type="GO" id="GO:0046983">
    <property type="term" value="F:protein dimerization activity"/>
    <property type="evidence" value="ECO:0007669"/>
    <property type="project" value="InterPro"/>
</dbReference>
<dbReference type="Gene3D" id="1.20.5.1930">
    <property type="match status" value="1"/>
</dbReference>
<name>A0A9D7SSI2_9BACT</name>
<dbReference type="Gene3D" id="2.60.40.10">
    <property type="entry name" value="Immunoglobulins"/>
    <property type="match status" value="1"/>
</dbReference>
<evidence type="ECO:0000256" key="5">
    <source>
        <dbReference type="ARBA" id="ARBA00022741"/>
    </source>
</evidence>
<keyword evidence="3" id="KW-0597">Phosphoprotein</keyword>
<dbReference type="GO" id="GO:0016020">
    <property type="term" value="C:membrane"/>
    <property type="evidence" value="ECO:0007669"/>
    <property type="project" value="InterPro"/>
</dbReference>
<dbReference type="EMBL" id="JADKGY010000006">
    <property type="protein sequence ID" value="MBK9982515.1"/>
    <property type="molecule type" value="Genomic_DNA"/>
</dbReference>
<dbReference type="SUPFAM" id="SSF55874">
    <property type="entry name" value="ATPase domain of HSP90 chaperone/DNA topoisomerase II/histidine kinase"/>
    <property type="match status" value="1"/>
</dbReference>
<evidence type="ECO:0000256" key="6">
    <source>
        <dbReference type="ARBA" id="ARBA00022777"/>
    </source>
</evidence>
<organism evidence="11 12">
    <name type="scientific">Candidatus Opimibacter skivensis</name>
    <dbReference type="NCBI Taxonomy" id="2982028"/>
    <lineage>
        <taxon>Bacteria</taxon>
        <taxon>Pseudomonadati</taxon>
        <taxon>Bacteroidota</taxon>
        <taxon>Saprospiria</taxon>
        <taxon>Saprospirales</taxon>
        <taxon>Saprospiraceae</taxon>
        <taxon>Candidatus Opimibacter</taxon>
    </lineage>
</organism>
<dbReference type="Gene3D" id="2.130.10.10">
    <property type="entry name" value="YVTN repeat-like/Quinoprotein amine dehydrogenase"/>
    <property type="match status" value="2"/>
</dbReference>
<dbReference type="GO" id="GO:0005524">
    <property type="term" value="F:ATP binding"/>
    <property type="evidence" value="ECO:0007669"/>
    <property type="project" value="UniProtKB-KW"/>
</dbReference>
<dbReference type="InterPro" id="IPR013783">
    <property type="entry name" value="Ig-like_fold"/>
</dbReference>
<evidence type="ECO:0000256" key="7">
    <source>
        <dbReference type="ARBA" id="ARBA00022840"/>
    </source>
</evidence>
<dbReference type="InterPro" id="IPR050482">
    <property type="entry name" value="Sensor_HK_TwoCompSys"/>
</dbReference>
<dbReference type="Pfam" id="PF07495">
    <property type="entry name" value="Y_Y_Y"/>
    <property type="match status" value="1"/>
</dbReference>
<dbReference type="Gene3D" id="3.30.565.10">
    <property type="entry name" value="Histidine kinase-like ATPase, C-terminal domain"/>
    <property type="match status" value="1"/>
</dbReference>
<feature type="transmembrane region" description="Helical" evidence="9">
    <location>
        <begin position="702"/>
        <end position="725"/>
    </location>
</feature>
<dbReference type="SUPFAM" id="SSF69322">
    <property type="entry name" value="Tricorn protease domain 2"/>
    <property type="match status" value="1"/>
</dbReference>
<accession>A0A9D7SSI2</accession>
<evidence type="ECO:0000313" key="12">
    <source>
        <dbReference type="Proteomes" id="UP000808337"/>
    </source>
</evidence>
<sequence>MYFITYGGLSVYDGVIFKNYNQQDGLSNELVNDLIEVAPDSILIATNAGPLNTLVRGKMGVFHTSDSSQHVINRFLKSNDGSLYAVGDDGFYKLIKNTFIKIPLFNSMGTDIGYNLDRITEWKNYLLLMPWNYTQREKVIIYDKTKNEVAGLITKEGYVSNTAATPGGELWLSTAAGLMSLDFTSLQKGNIVLKPVTSIKNAARLTNAFIYFDPHHEAWVYQDNIVHHYLPSGADQIFSTDQGLTTRRISDLFVDREGITWLSSDGNGIIKIPGTNVQILGDFIPGVRNSIAVVFQQSDTTWLFNNTNHSFYRIHDENITAFRLGGNNISVANMYIRGETLCYVWDQKIYSIAHKDQASAYAHPELIFPTDMPVAGIGVIKVTPDDFVVQYVKENDTSFLLYVLKDKALVMKRNLTFALDQMAIDSNHLLWTATRDNKLIVYSLHPETPEKYLKVEDDYSDALADISPRALALDQTGNVWIGTRYNGIYQYTFKEKKLQSTLHFTTHEGLTDNFYYYLYCDPDNNIWAGSQTGLDKIYLKNGAYVIENITKSKNMFQGIYNIINVSKDIIWALTSNGEIITTSVNDSRRIITPPAFFISSFFINDSEYDVDIDHSFTYDNNNISIRVAAPSFTDEKSILYSYHLKGSNKNSWSKPSNTALFNFINLSPGAYELNVKAEFPAAMYPPQQLSYSFNIQPPYWRMWWFILSLSIFFIGLIVLAIRYYFAGKLEKQRLILENKQAMEKERTRIATDMHDDLGAGLTRIKFLSETIGFNKQLNRPVDEEINNIRTHAHDMIDKMGEIVWALNEKNDSLSDLLAYTRSYAVSYLSENGIKCIVDAPDDFTGLVVSGEFRRNIYLVVKEALHNIVKHAEANVVTIRFEIAKDLMIYIQDDGIGFDPSNTRMYSNGIQNMKKRMTSIGGLMKINIDHGTTINLSAPLPS</sequence>
<gene>
    <name evidence="11" type="ORF">IPP15_08830</name>
</gene>
<dbReference type="InterPro" id="IPR003594">
    <property type="entry name" value="HATPase_dom"/>
</dbReference>
<keyword evidence="4" id="KW-0808">Transferase</keyword>